<comment type="caution">
    <text evidence="4">The sequence shown here is derived from an EMBL/GenBank/DDBJ whole genome shotgun (WGS) entry which is preliminary data.</text>
</comment>
<protein>
    <recommendedName>
        <fullName evidence="3">Yeast cell wall synthesis Kre9/Knh1-like N-terminal domain-containing protein</fullName>
    </recommendedName>
</protein>
<keyword evidence="1 2" id="KW-0732">Signal</keyword>
<gene>
    <name evidence="4" type="ORF">BCR42DRAFT_418610</name>
</gene>
<evidence type="ECO:0000256" key="2">
    <source>
        <dbReference type="SAM" id="SignalP"/>
    </source>
</evidence>
<reference evidence="4 5" key="1">
    <citation type="submission" date="2016-07" db="EMBL/GenBank/DDBJ databases">
        <title>Pervasive Adenine N6-methylation of Active Genes in Fungi.</title>
        <authorList>
            <consortium name="DOE Joint Genome Institute"/>
            <person name="Mondo S.J."/>
            <person name="Dannebaum R.O."/>
            <person name="Kuo R.C."/>
            <person name="Labutti K."/>
            <person name="Haridas S."/>
            <person name="Kuo A."/>
            <person name="Salamov A."/>
            <person name="Ahrendt S.R."/>
            <person name="Lipzen A."/>
            <person name="Sullivan W."/>
            <person name="Andreopoulos W.B."/>
            <person name="Clum A."/>
            <person name="Lindquist E."/>
            <person name="Daum C."/>
            <person name="Ramamoorthy G.K."/>
            <person name="Gryganskyi A."/>
            <person name="Culley D."/>
            <person name="Magnuson J.K."/>
            <person name="James T.Y."/>
            <person name="O'Malley M.A."/>
            <person name="Stajich J.E."/>
            <person name="Spatafora J.W."/>
            <person name="Visel A."/>
            <person name="Grigoriev I.V."/>
        </authorList>
    </citation>
    <scope>NUCLEOTIDE SEQUENCE [LARGE SCALE GENOMIC DNA]</scope>
    <source>
        <strain evidence="4 5">NRRL 1336</strain>
    </source>
</reference>
<dbReference type="Pfam" id="PF10342">
    <property type="entry name" value="Kre9_KNH"/>
    <property type="match status" value="1"/>
</dbReference>
<dbReference type="InterPro" id="IPR018466">
    <property type="entry name" value="Kre9/Knh1-like_N"/>
</dbReference>
<dbReference type="OrthoDB" id="2260257at2759"/>
<sequence length="116" mass="12616">MMILSALITFFTYLAYAQHIPLATITAPLKNTAYSAGQRIVISWLNPQVDVISQIQICHGTSPAPQPISVIATNVDAKANGTYAWTIPSSWPSSNDYIFMLGTPPNVVSTEQFTIT</sequence>
<dbReference type="PANTHER" id="PTHR40633">
    <property type="entry name" value="MATRIX PROTEIN, PUTATIVE (AFU_ORTHOLOGUE AFUA_8G05410)-RELATED"/>
    <property type="match status" value="1"/>
</dbReference>
<dbReference type="EMBL" id="MCGE01000016">
    <property type="protein sequence ID" value="ORZ13588.1"/>
    <property type="molecule type" value="Genomic_DNA"/>
</dbReference>
<feature type="signal peptide" evidence="2">
    <location>
        <begin position="1"/>
        <end position="17"/>
    </location>
</feature>
<evidence type="ECO:0000259" key="3">
    <source>
        <dbReference type="Pfam" id="PF10342"/>
    </source>
</evidence>
<dbReference type="InterPro" id="IPR052982">
    <property type="entry name" value="SRP1/TIP1-like"/>
</dbReference>
<dbReference type="PANTHER" id="PTHR40633:SF1">
    <property type="entry name" value="GPI ANCHORED SERINE-THREONINE RICH PROTEIN (AFU_ORTHOLOGUE AFUA_1G03630)"/>
    <property type="match status" value="1"/>
</dbReference>
<evidence type="ECO:0000256" key="1">
    <source>
        <dbReference type="ARBA" id="ARBA00022729"/>
    </source>
</evidence>
<dbReference type="Proteomes" id="UP000193560">
    <property type="component" value="Unassembled WGS sequence"/>
</dbReference>
<feature type="domain" description="Yeast cell wall synthesis Kre9/Knh1-like N-terminal" evidence="3">
    <location>
        <begin position="28"/>
        <end position="115"/>
    </location>
</feature>
<keyword evidence="5" id="KW-1185">Reference proteome</keyword>
<evidence type="ECO:0000313" key="4">
    <source>
        <dbReference type="EMBL" id="ORZ13588.1"/>
    </source>
</evidence>
<accession>A0A1X2ICB5</accession>
<name>A0A1X2ICB5_9FUNG</name>
<dbReference type="AlphaFoldDB" id="A0A1X2ICB5"/>
<proteinExistence type="predicted"/>
<organism evidence="4 5">
    <name type="scientific">Absidia repens</name>
    <dbReference type="NCBI Taxonomy" id="90262"/>
    <lineage>
        <taxon>Eukaryota</taxon>
        <taxon>Fungi</taxon>
        <taxon>Fungi incertae sedis</taxon>
        <taxon>Mucoromycota</taxon>
        <taxon>Mucoromycotina</taxon>
        <taxon>Mucoromycetes</taxon>
        <taxon>Mucorales</taxon>
        <taxon>Cunninghamellaceae</taxon>
        <taxon>Absidia</taxon>
    </lineage>
</organism>
<evidence type="ECO:0000313" key="5">
    <source>
        <dbReference type="Proteomes" id="UP000193560"/>
    </source>
</evidence>
<feature type="chain" id="PRO_5012959358" description="Yeast cell wall synthesis Kre9/Knh1-like N-terminal domain-containing protein" evidence="2">
    <location>
        <begin position="18"/>
        <end position="116"/>
    </location>
</feature>